<reference evidence="7" key="1">
    <citation type="journal article" date="2017" name="Plant J.">
        <title>The pomegranate (Punica granatum L.) genome and the genomics of punicalagin biosynthesis.</title>
        <authorList>
            <person name="Qin G."/>
            <person name="Xu C."/>
            <person name="Ming R."/>
            <person name="Tang H."/>
            <person name="Guyot R."/>
            <person name="Kramer E.M."/>
            <person name="Hu Y."/>
            <person name="Yi X."/>
            <person name="Qi Y."/>
            <person name="Xu X."/>
            <person name="Gao Z."/>
            <person name="Pan H."/>
            <person name="Jian J."/>
            <person name="Tian Y."/>
            <person name="Yue Z."/>
            <person name="Xu Y."/>
        </authorList>
    </citation>
    <scope>NUCLEOTIDE SEQUENCE [LARGE SCALE GENOMIC DNA]</scope>
    <source>
        <strain evidence="7">cv. Dabenzi</strain>
    </source>
</reference>
<feature type="compositionally biased region" description="Polar residues" evidence="3">
    <location>
        <begin position="31"/>
        <end position="48"/>
    </location>
</feature>
<dbReference type="Proteomes" id="UP000197138">
    <property type="component" value="Unassembled WGS sequence"/>
</dbReference>
<keyword evidence="1" id="KW-0732">Signal</keyword>
<feature type="domain" description="DUF668" evidence="4">
    <location>
        <begin position="358"/>
        <end position="443"/>
    </location>
</feature>
<dbReference type="Pfam" id="PF11961">
    <property type="entry name" value="DUF3475"/>
    <property type="match status" value="1"/>
</dbReference>
<evidence type="ECO:0000313" key="7">
    <source>
        <dbReference type="Proteomes" id="UP000197138"/>
    </source>
</evidence>
<accession>A0A218WQ55</accession>
<evidence type="ECO:0000313" key="6">
    <source>
        <dbReference type="EMBL" id="OWM74974.1"/>
    </source>
</evidence>
<name>A0A218WQ55_PUNGR</name>
<dbReference type="PANTHER" id="PTHR31730">
    <property type="entry name" value="OS01G0873900 PROTEIN"/>
    <property type="match status" value="1"/>
</dbReference>
<feature type="region of interest" description="Disordered" evidence="3">
    <location>
        <begin position="1"/>
        <end position="48"/>
    </location>
</feature>
<feature type="compositionally biased region" description="Low complexity" evidence="3">
    <location>
        <begin position="731"/>
        <end position="748"/>
    </location>
</feature>
<feature type="compositionally biased region" description="Basic and acidic residues" evidence="3">
    <location>
        <begin position="11"/>
        <end position="23"/>
    </location>
</feature>
<dbReference type="InterPro" id="IPR045021">
    <property type="entry name" value="PSI1/2/3"/>
</dbReference>
<gene>
    <name evidence="6" type="ORF">CDL15_Pgr021325</name>
</gene>
<dbReference type="GO" id="GO:0045927">
    <property type="term" value="P:positive regulation of growth"/>
    <property type="evidence" value="ECO:0007669"/>
    <property type="project" value="InterPro"/>
</dbReference>
<dbReference type="InterPro" id="IPR036426">
    <property type="entry name" value="Bulb-type_lectin_dom_sf"/>
</dbReference>
<feature type="compositionally biased region" description="Polar residues" evidence="3">
    <location>
        <begin position="759"/>
        <end position="769"/>
    </location>
</feature>
<dbReference type="AlphaFoldDB" id="A0A218WQ55"/>
<evidence type="ECO:0000256" key="1">
    <source>
        <dbReference type="ARBA" id="ARBA00022729"/>
    </source>
</evidence>
<evidence type="ECO:0008006" key="8">
    <source>
        <dbReference type="Google" id="ProtNLM"/>
    </source>
</evidence>
<feature type="region of interest" description="Disordered" evidence="3">
    <location>
        <begin position="701"/>
        <end position="777"/>
    </location>
</feature>
<proteinExistence type="predicted"/>
<dbReference type="EMBL" id="MTKT01003414">
    <property type="protein sequence ID" value="OWM74974.1"/>
    <property type="molecule type" value="Genomic_DNA"/>
</dbReference>
<feature type="domain" description="DUF3475" evidence="5">
    <location>
        <begin position="135"/>
        <end position="190"/>
    </location>
</feature>
<comment type="caution">
    <text evidence="6">The sequence shown here is derived from an EMBL/GenBank/DDBJ whole genome shotgun (WGS) entry which is preliminary data.</text>
</comment>
<evidence type="ECO:0000256" key="2">
    <source>
        <dbReference type="ARBA" id="ARBA00023157"/>
    </source>
</evidence>
<evidence type="ECO:0000259" key="4">
    <source>
        <dbReference type="Pfam" id="PF05003"/>
    </source>
</evidence>
<organism evidence="6 7">
    <name type="scientific">Punica granatum</name>
    <name type="common">Pomegranate</name>
    <dbReference type="NCBI Taxonomy" id="22663"/>
    <lineage>
        <taxon>Eukaryota</taxon>
        <taxon>Viridiplantae</taxon>
        <taxon>Streptophyta</taxon>
        <taxon>Embryophyta</taxon>
        <taxon>Tracheophyta</taxon>
        <taxon>Spermatophyta</taxon>
        <taxon>Magnoliopsida</taxon>
        <taxon>eudicotyledons</taxon>
        <taxon>Gunneridae</taxon>
        <taxon>Pentapetalae</taxon>
        <taxon>rosids</taxon>
        <taxon>malvids</taxon>
        <taxon>Myrtales</taxon>
        <taxon>Lythraceae</taxon>
        <taxon>Punica</taxon>
    </lineage>
</organism>
<keyword evidence="2" id="KW-1015">Disulfide bond</keyword>
<dbReference type="PANTHER" id="PTHR31730:SF18">
    <property type="entry name" value="PROTEIN PSK SIMULATOR 2"/>
    <property type="match status" value="1"/>
</dbReference>
<sequence>MGGVCSGGKSTIRDAKEGSETKVSRSPGRQRLTNGSDKQKEVSSSLCSDGEASQNALQKHDGSNLSVAVSCRVKSSSTAQNGLSKIAKKSAFSERSRNLSFKQAVKILDTIGKSVSGLSNEFIYGLVSRGNKISILAFEVANTIVKGANLLESLSENNIQSLKDTLRSEGVQRLVSQDMNKLLMIASSDKREEFDVFLREVIRFGDLCKDSHWHNLGRYFSRLQSDDSDLKPLREEAETTIGELSLFARYTSELYHELNILDRFEQDYKQKLEEAKCFNLPHGGEELMMLRDELKHQQKLVKSLKRKSLWSRNIEEIMVKLIGFATYIHQKFMGAFGSNGLITMGSREDAHRSNNTQRLGPTGLALHYANIIIQIDTIASRPACLPHNIRDSLYHALPSSVKTALRSRLKAVSLNERFSISRVKAEMEKTSRWLIPFATNTIKAHQKFGWVGDWANASKDSAKSTSTSNEPICLQTLYHADKEKTDLYILEIVVWLHQLMSLVKERVHSIGPLSIESPSHQRAPKFHPKMQQFPPINYSVQKPDLPKKAEVKLSQEDRNLLEEVPVASLQPGQDRSGTPISSQLFLTSPSGNFAAYIVRQESPRTKKSSGHDSCYIQVQGSRNPSASITTGTSSPGAWQFRCVPVASSDTCSLVLSDSGLGIYGGMQPIWGAGPKGGHSKALALLDSGDLEISDQSGKISWKASDAEASDNQSCGGSDFGGLTNQNGEESQPGNGFQQQQGMNFPQQQDLNQPLAGFNQPFSNGLTQPFGTRGKQGFGDANVPFENGVSKRSIKLGFVLASLIAHLKLLV</sequence>
<dbReference type="InterPro" id="IPR007700">
    <property type="entry name" value="DUF668"/>
</dbReference>
<dbReference type="Pfam" id="PF05003">
    <property type="entry name" value="DUF668"/>
    <property type="match status" value="1"/>
</dbReference>
<protein>
    <recommendedName>
        <fullName evidence="8">DUF668 domain-containing protein</fullName>
    </recommendedName>
</protein>
<dbReference type="InterPro" id="IPR021864">
    <property type="entry name" value="DUF3475"/>
</dbReference>
<evidence type="ECO:0000256" key="3">
    <source>
        <dbReference type="SAM" id="MobiDB-lite"/>
    </source>
</evidence>
<dbReference type="SUPFAM" id="SSF51110">
    <property type="entry name" value="alpha-D-mannose-specific plant lectins"/>
    <property type="match status" value="1"/>
</dbReference>
<evidence type="ECO:0000259" key="5">
    <source>
        <dbReference type="Pfam" id="PF11961"/>
    </source>
</evidence>